<dbReference type="InterPro" id="IPR037284">
    <property type="entry name" value="SUF_FeS_clus_asmbl_SufBD_sf"/>
</dbReference>
<dbReference type="SUPFAM" id="SSF101960">
    <property type="entry name" value="Stabilizer of iron transporter SufD"/>
    <property type="match status" value="1"/>
</dbReference>
<sequence length="452" mass="49540">NSNWDSTIVIGEIIFEIAIEVTVSSEIGSVQAFELENQTVLGGDGSWLTSLREDARKKAIEIGFPAPSEEIWRYSRVEDLTSLSLRVGLSKPIIKLFDGVPPLLDGLKASLVASSSLYLEVAPGSLDIYDQAKNSEVLSVSHISDITKPHWDEYLLMDDFFSAYSLAYSQDHYVISIADNAKIDEPIVINYRVPGEDVAFLPRVVVVLGDGSQANVIEFISSEPSVSFVGANFLSCLGAGSNLYHYQIQDLSKDGYIVANCSARISDHAKLEFGVFSFGGSYARVRAESHLDGADAKAYLKAAYFASGSQMLDFRTLQDHHAPNTFSELLFKGAVSENSHSVYSGLVRIEEGASRSDAFQTNRNLVLSEGARADSVPNLDIRENNVRCSHASAVGPIDPEMVFYLESRGIDPERAKRIIVKGFFNEIMEGIASSEAVEVINELVDIKLRETL</sequence>
<dbReference type="GO" id="GO:0016226">
    <property type="term" value="P:iron-sulfur cluster assembly"/>
    <property type="evidence" value="ECO:0007669"/>
    <property type="project" value="InterPro"/>
</dbReference>
<dbReference type="InterPro" id="IPR055346">
    <property type="entry name" value="Fe-S_cluster_assembly_SufBD"/>
</dbReference>
<dbReference type="EMBL" id="AUZX01005263">
    <property type="protein sequence ID" value="EQD68535.1"/>
    <property type="molecule type" value="Genomic_DNA"/>
</dbReference>
<evidence type="ECO:0000259" key="1">
    <source>
        <dbReference type="Pfam" id="PF01458"/>
    </source>
</evidence>
<protein>
    <submittedName>
        <fullName evidence="2">SUF system FeS cluster assembly, SufD</fullName>
    </submittedName>
</protein>
<dbReference type="PANTHER" id="PTHR43575:SF1">
    <property type="entry name" value="PROTEIN ABCI7, CHLOROPLASTIC"/>
    <property type="match status" value="1"/>
</dbReference>
<dbReference type="PANTHER" id="PTHR43575">
    <property type="entry name" value="PROTEIN ABCI7, CHLOROPLASTIC"/>
    <property type="match status" value="1"/>
</dbReference>
<feature type="non-terminal residue" evidence="2">
    <location>
        <position position="1"/>
    </location>
</feature>
<dbReference type="InterPro" id="IPR011542">
    <property type="entry name" value="SUF_FeS_clus_asmbl_SufD"/>
</dbReference>
<dbReference type="Pfam" id="PF01458">
    <property type="entry name" value="SUFBD_core"/>
    <property type="match status" value="1"/>
</dbReference>
<feature type="domain" description="SUF system FeS cluster assembly SufBD core" evidence="1">
    <location>
        <begin position="195"/>
        <end position="423"/>
    </location>
</feature>
<dbReference type="InterPro" id="IPR000825">
    <property type="entry name" value="SUF_FeS_clus_asmbl_SufBD_core"/>
</dbReference>
<dbReference type="NCBIfam" id="TIGR01981">
    <property type="entry name" value="sufD"/>
    <property type="match status" value="1"/>
</dbReference>
<gene>
    <name evidence="2" type="ORF">B1A_07294</name>
</gene>
<accession>T1CKC6</accession>
<reference evidence="2" key="1">
    <citation type="submission" date="2013-08" db="EMBL/GenBank/DDBJ databases">
        <authorList>
            <person name="Mendez C."/>
            <person name="Richter M."/>
            <person name="Ferrer M."/>
            <person name="Sanchez J."/>
        </authorList>
    </citation>
    <scope>NUCLEOTIDE SEQUENCE</scope>
</reference>
<name>T1CKC6_9ZZZZ</name>
<comment type="caution">
    <text evidence="2">The sequence shown here is derived from an EMBL/GenBank/DDBJ whole genome shotgun (WGS) entry which is preliminary data.</text>
</comment>
<proteinExistence type="predicted"/>
<evidence type="ECO:0000313" key="2">
    <source>
        <dbReference type="EMBL" id="EQD68535.1"/>
    </source>
</evidence>
<organism evidence="2">
    <name type="scientific">mine drainage metagenome</name>
    <dbReference type="NCBI Taxonomy" id="410659"/>
    <lineage>
        <taxon>unclassified sequences</taxon>
        <taxon>metagenomes</taxon>
        <taxon>ecological metagenomes</taxon>
    </lineage>
</organism>
<reference evidence="2" key="2">
    <citation type="journal article" date="2014" name="ISME J.">
        <title>Microbial stratification in low pH oxic and suboxic macroscopic growths along an acid mine drainage.</title>
        <authorList>
            <person name="Mendez-Garcia C."/>
            <person name="Mesa V."/>
            <person name="Sprenger R.R."/>
            <person name="Richter M."/>
            <person name="Diez M.S."/>
            <person name="Solano J."/>
            <person name="Bargiela R."/>
            <person name="Golyshina O.V."/>
            <person name="Manteca A."/>
            <person name="Ramos J.L."/>
            <person name="Gallego J.R."/>
            <person name="Llorente I."/>
            <person name="Martins Dos Santos V.A."/>
            <person name="Jensen O.N."/>
            <person name="Pelaez A.I."/>
            <person name="Sanchez J."/>
            <person name="Ferrer M."/>
        </authorList>
    </citation>
    <scope>NUCLEOTIDE SEQUENCE</scope>
</reference>
<dbReference type="AlphaFoldDB" id="T1CKC6"/>